<feature type="transmembrane region" description="Helical" evidence="9">
    <location>
        <begin position="132"/>
        <end position="151"/>
    </location>
</feature>
<evidence type="ECO:0000256" key="1">
    <source>
        <dbReference type="ARBA" id="ARBA00004141"/>
    </source>
</evidence>
<feature type="transmembrane region" description="Helical" evidence="9">
    <location>
        <begin position="197"/>
        <end position="214"/>
    </location>
</feature>
<dbReference type="GO" id="GO:0016020">
    <property type="term" value="C:membrane"/>
    <property type="evidence" value="ECO:0007669"/>
    <property type="project" value="UniProtKB-SubCell"/>
</dbReference>
<dbReference type="Proteomes" id="UP000030764">
    <property type="component" value="Unassembled WGS sequence"/>
</dbReference>
<sequence length="437" mass="50683">MNSGLNGTAKADASHAPGKVTSGIVAMKSTAPFQAWWPGVDKQIENCRVENFSKLAVPHWKSTNTSPAADDEIFLKDLVYAITLLSLILKMGAYVSRTDFEWSYSEEPHATRRREILKKYPEVERLYGLDPAFTYVVTLMVLTQCLFAYLLKDSSWCLILLQAYFAGGVLNHSLTLAIHEISHNMAFGHARPLLNRFFGMFANLPIVLPYSVSFKKYHLEHHRYMGEDRLDTDIPTEFEARIFNTTFRKFIWLLFQVVFYAFRPVIIYRKAVSDLEIVNIVLQMLFNYCVFQWFGVKALAYLFLCSFLSLGVHPTAGHFISEHYVFKPGQETYSYYGILNLVTFNVGYHVEHHDFPNVSGHKLPLVRKLAPEYYDIYMHHTSWVWVLWQYVFNPDIGPYSRIKRDFHRPLDHSVPNSLVAYLAKTFPTLHMKDDNNW</sequence>
<dbReference type="EMBL" id="KL363205">
    <property type="protein sequence ID" value="KFD54669.1"/>
    <property type="molecule type" value="Genomic_DNA"/>
</dbReference>
<dbReference type="SMART" id="SM01269">
    <property type="entry name" value="Lipid_DES"/>
    <property type="match status" value="1"/>
</dbReference>
<keyword evidence="8 9" id="KW-0472">Membrane</keyword>
<accession>A0A085MBS3</accession>
<name>A0A085MBS3_9BILA</name>
<evidence type="ECO:0000256" key="7">
    <source>
        <dbReference type="ARBA" id="ARBA00023098"/>
    </source>
</evidence>
<dbReference type="InterPro" id="IPR013866">
    <property type="entry name" value="Sphingolipid_d4-desaturase_N"/>
</dbReference>
<keyword evidence="4 9" id="KW-0812">Transmembrane</keyword>
<evidence type="ECO:0000256" key="9">
    <source>
        <dbReference type="SAM" id="Phobius"/>
    </source>
</evidence>
<dbReference type="EC" id="1.14.19.17" evidence="3"/>
<evidence type="ECO:0000256" key="6">
    <source>
        <dbReference type="ARBA" id="ARBA00023002"/>
    </source>
</evidence>
<evidence type="ECO:0000256" key="5">
    <source>
        <dbReference type="ARBA" id="ARBA00022989"/>
    </source>
</evidence>
<evidence type="ECO:0000259" key="10">
    <source>
        <dbReference type="SMART" id="SM01269"/>
    </source>
</evidence>
<comment type="similarity">
    <text evidence="2">Belongs to the fatty acid desaturase type 1 family. DEGS subfamily.</text>
</comment>
<evidence type="ECO:0000256" key="4">
    <source>
        <dbReference type="ARBA" id="ARBA00022692"/>
    </source>
</evidence>
<gene>
    <name evidence="11" type="ORF">M513_04369</name>
</gene>
<comment type="subcellular location">
    <subcellularLocation>
        <location evidence="1">Membrane</location>
        <topology evidence="1">Multi-pass membrane protein</topology>
    </subcellularLocation>
</comment>
<dbReference type="InterPro" id="IPR011388">
    <property type="entry name" value="DES1/DES2"/>
</dbReference>
<feature type="transmembrane region" description="Helical" evidence="9">
    <location>
        <begin position="78"/>
        <end position="96"/>
    </location>
</feature>
<feature type="transmembrane region" description="Helical" evidence="9">
    <location>
        <begin position="158"/>
        <end position="177"/>
    </location>
</feature>
<feature type="transmembrane region" description="Helical" evidence="9">
    <location>
        <begin position="250"/>
        <end position="268"/>
    </location>
</feature>
<evidence type="ECO:0000256" key="2">
    <source>
        <dbReference type="ARBA" id="ARBA00006146"/>
    </source>
</evidence>
<protein>
    <recommendedName>
        <fullName evidence="3">sphingolipid 4-desaturase</fullName>
        <ecNumber evidence="3">1.14.19.17</ecNumber>
    </recommendedName>
</protein>
<evidence type="ECO:0000313" key="12">
    <source>
        <dbReference type="Proteomes" id="UP000030764"/>
    </source>
</evidence>
<keyword evidence="6" id="KW-0560">Oxidoreductase</keyword>
<feature type="transmembrane region" description="Helical" evidence="9">
    <location>
        <begin position="280"/>
        <end position="304"/>
    </location>
</feature>
<dbReference type="PANTHER" id="PTHR12879:SF8">
    <property type="entry name" value="SPHINGOLIPID DELTA(4)-DESATURASE DES1"/>
    <property type="match status" value="1"/>
</dbReference>
<dbReference type="AlphaFoldDB" id="A0A085MBS3"/>
<dbReference type="GO" id="GO:0042284">
    <property type="term" value="F:sphingolipid delta-4 desaturase activity"/>
    <property type="evidence" value="ECO:0007669"/>
    <property type="project" value="UniProtKB-EC"/>
</dbReference>
<dbReference type="Pfam" id="PF00487">
    <property type="entry name" value="FA_desaturase"/>
    <property type="match status" value="1"/>
</dbReference>
<keyword evidence="7" id="KW-0443">Lipid metabolism</keyword>
<dbReference type="InterPro" id="IPR005804">
    <property type="entry name" value="FA_desaturase_dom"/>
</dbReference>
<reference evidence="11 12" key="1">
    <citation type="journal article" date="2014" name="Nat. Genet.">
        <title>Genome and transcriptome of the porcine whipworm Trichuris suis.</title>
        <authorList>
            <person name="Jex A.R."/>
            <person name="Nejsum P."/>
            <person name="Schwarz E.M."/>
            <person name="Hu L."/>
            <person name="Young N.D."/>
            <person name="Hall R.S."/>
            <person name="Korhonen P.K."/>
            <person name="Liao S."/>
            <person name="Thamsborg S."/>
            <person name="Xia J."/>
            <person name="Xu P."/>
            <person name="Wang S."/>
            <person name="Scheerlinck J.P."/>
            <person name="Hofmann A."/>
            <person name="Sternberg P.W."/>
            <person name="Wang J."/>
            <person name="Gasser R.B."/>
        </authorList>
    </citation>
    <scope>NUCLEOTIDE SEQUENCE [LARGE SCALE GENOMIC DNA]</scope>
    <source>
        <strain evidence="11">DCEP-RM93M</strain>
    </source>
</reference>
<dbReference type="GO" id="GO:0046513">
    <property type="term" value="P:ceramide biosynthetic process"/>
    <property type="evidence" value="ECO:0007669"/>
    <property type="project" value="TreeGrafter"/>
</dbReference>
<keyword evidence="12" id="KW-1185">Reference proteome</keyword>
<dbReference type="CDD" id="cd03508">
    <property type="entry name" value="Delta4-sphingolipid-FADS-like"/>
    <property type="match status" value="1"/>
</dbReference>
<keyword evidence="5 9" id="KW-1133">Transmembrane helix</keyword>
<organism evidence="11 12">
    <name type="scientific">Trichuris suis</name>
    <name type="common">pig whipworm</name>
    <dbReference type="NCBI Taxonomy" id="68888"/>
    <lineage>
        <taxon>Eukaryota</taxon>
        <taxon>Metazoa</taxon>
        <taxon>Ecdysozoa</taxon>
        <taxon>Nematoda</taxon>
        <taxon>Enoplea</taxon>
        <taxon>Dorylaimia</taxon>
        <taxon>Trichinellida</taxon>
        <taxon>Trichuridae</taxon>
        <taxon>Trichuris</taxon>
    </lineage>
</organism>
<feature type="domain" description="Sphingolipid delta4-desaturase N-terminal" evidence="10">
    <location>
        <begin position="95"/>
        <end position="133"/>
    </location>
</feature>
<dbReference type="PANTHER" id="PTHR12879">
    <property type="entry name" value="SPHINGOLIPID DELTA 4 DESATURASE/C-4 HYDROXYLASE PROTEIN DES2"/>
    <property type="match status" value="1"/>
</dbReference>
<evidence type="ECO:0000313" key="11">
    <source>
        <dbReference type="EMBL" id="KFD54669.1"/>
    </source>
</evidence>
<dbReference type="Pfam" id="PF08557">
    <property type="entry name" value="Lipid_DES"/>
    <property type="match status" value="1"/>
</dbReference>
<evidence type="ECO:0000256" key="8">
    <source>
        <dbReference type="ARBA" id="ARBA00023136"/>
    </source>
</evidence>
<proteinExistence type="inferred from homology"/>
<evidence type="ECO:0000256" key="3">
    <source>
        <dbReference type="ARBA" id="ARBA00012021"/>
    </source>
</evidence>